<dbReference type="Pfam" id="PF17123">
    <property type="entry name" value="zf-RING_11"/>
    <property type="match status" value="1"/>
</dbReference>
<proteinExistence type="predicted"/>
<evidence type="ECO:0000256" key="2">
    <source>
        <dbReference type="ARBA" id="ARBA00022723"/>
    </source>
</evidence>
<keyword evidence="4" id="KW-0833">Ubl conjugation pathway</keyword>
<keyword evidence="10" id="KW-1185">Reference proteome</keyword>
<dbReference type="PANTHER" id="PTHR15067:SF7">
    <property type="entry name" value="E3 UBIQUITIN-PROTEIN LIGASE DMA1-RELATED"/>
    <property type="match status" value="1"/>
</dbReference>
<sequence>MSASKYMLQFLSNTDQVVCLVTIDYAGRTTNVEDLAGFKVQRGAPANKTTSPISVGSLKRRLLPDESLFLGRHLDHHLDNCHINFQSKVVSRQHARIWMNSDMEFFIQDCGSSTGTFLNGQRMSPGGQESEIQPLKDGDALRLGSSHRGGLTDTDRCVNVQVRLYIQPKLNSFNLEECCICLNSMTPGQALFVSSCGHLFHYKCSRPLLLGVVTFHCPLCRTKVDLDEDFDT</sequence>
<dbReference type="PROSITE" id="PS50089">
    <property type="entry name" value="ZF_RING_2"/>
    <property type="match status" value="1"/>
</dbReference>
<dbReference type="GO" id="GO:0005829">
    <property type="term" value="C:cytosol"/>
    <property type="evidence" value="ECO:0007669"/>
    <property type="project" value="TreeGrafter"/>
</dbReference>
<dbReference type="GO" id="GO:0006511">
    <property type="term" value="P:ubiquitin-dependent protein catabolic process"/>
    <property type="evidence" value="ECO:0007669"/>
    <property type="project" value="TreeGrafter"/>
</dbReference>
<dbReference type="AlphaFoldDB" id="A0A1X2GXQ8"/>
<dbReference type="PANTHER" id="PTHR15067">
    <property type="entry name" value="E3 UBIQUITIN-PROTEIN LIGASE RNF8"/>
    <property type="match status" value="1"/>
</dbReference>
<dbReference type="InterPro" id="IPR001841">
    <property type="entry name" value="Znf_RING"/>
</dbReference>
<evidence type="ECO:0000259" key="7">
    <source>
        <dbReference type="PROSITE" id="PS50006"/>
    </source>
</evidence>
<protein>
    <submittedName>
        <fullName evidence="9">SMAD/FHA domain-containing protein</fullName>
    </submittedName>
</protein>
<dbReference type="EMBL" id="MCGT01000002">
    <property type="protein sequence ID" value="ORX62388.1"/>
    <property type="molecule type" value="Genomic_DNA"/>
</dbReference>
<evidence type="ECO:0000256" key="4">
    <source>
        <dbReference type="ARBA" id="ARBA00022786"/>
    </source>
</evidence>
<dbReference type="Proteomes" id="UP000242146">
    <property type="component" value="Unassembled WGS sequence"/>
</dbReference>
<dbReference type="GO" id="GO:0000151">
    <property type="term" value="C:ubiquitin ligase complex"/>
    <property type="evidence" value="ECO:0007669"/>
    <property type="project" value="TreeGrafter"/>
</dbReference>
<dbReference type="SUPFAM" id="SSF49879">
    <property type="entry name" value="SMAD/FHA domain"/>
    <property type="match status" value="1"/>
</dbReference>
<feature type="domain" description="RING-type" evidence="8">
    <location>
        <begin position="178"/>
        <end position="221"/>
    </location>
</feature>
<dbReference type="SMART" id="SM00184">
    <property type="entry name" value="RING"/>
    <property type="match status" value="1"/>
</dbReference>
<evidence type="ECO:0000259" key="8">
    <source>
        <dbReference type="PROSITE" id="PS50089"/>
    </source>
</evidence>
<dbReference type="GO" id="GO:0008270">
    <property type="term" value="F:zinc ion binding"/>
    <property type="evidence" value="ECO:0007669"/>
    <property type="project" value="UniProtKB-KW"/>
</dbReference>
<dbReference type="Pfam" id="PF00498">
    <property type="entry name" value="FHA"/>
    <property type="match status" value="1"/>
</dbReference>
<dbReference type="SUPFAM" id="SSF57850">
    <property type="entry name" value="RING/U-box"/>
    <property type="match status" value="1"/>
</dbReference>
<feature type="domain" description="FHA" evidence="7">
    <location>
        <begin position="68"/>
        <end position="123"/>
    </location>
</feature>
<keyword evidence="5" id="KW-0862">Zinc</keyword>
<dbReference type="InterPro" id="IPR008984">
    <property type="entry name" value="SMAD_FHA_dom_sf"/>
</dbReference>
<dbReference type="STRING" id="101127.A0A1X2GXQ8"/>
<keyword evidence="1" id="KW-0808">Transferase</keyword>
<dbReference type="Gene3D" id="3.30.40.10">
    <property type="entry name" value="Zinc/RING finger domain, C3HC4 (zinc finger)"/>
    <property type="match status" value="1"/>
</dbReference>
<evidence type="ECO:0000256" key="1">
    <source>
        <dbReference type="ARBA" id="ARBA00022679"/>
    </source>
</evidence>
<dbReference type="InterPro" id="IPR013083">
    <property type="entry name" value="Znf_RING/FYVE/PHD"/>
</dbReference>
<dbReference type="OrthoDB" id="687730at2759"/>
<name>A0A1X2GXQ8_9FUNG</name>
<dbReference type="InterPro" id="IPR000253">
    <property type="entry name" value="FHA_dom"/>
</dbReference>
<evidence type="ECO:0000256" key="6">
    <source>
        <dbReference type="PROSITE-ProRule" id="PRU00175"/>
    </source>
</evidence>
<accession>A0A1X2GXQ8</accession>
<dbReference type="GO" id="GO:0016567">
    <property type="term" value="P:protein ubiquitination"/>
    <property type="evidence" value="ECO:0007669"/>
    <property type="project" value="TreeGrafter"/>
</dbReference>
<keyword evidence="2" id="KW-0479">Metal-binding</keyword>
<reference evidence="9 10" key="1">
    <citation type="submission" date="2016-07" db="EMBL/GenBank/DDBJ databases">
        <title>Pervasive Adenine N6-methylation of Active Genes in Fungi.</title>
        <authorList>
            <consortium name="DOE Joint Genome Institute"/>
            <person name="Mondo S.J."/>
            <person name="Dannebaum R.O."/>
            <person name="Kuo R.C."/>
            <person name="Labutti K."/>
            <person name="Haridas S."/>
            <person name="Kuo A."/>
            <person name="Salamov A."/>
            <person name="Ahrendt S.R."/>
            <person name="Lipzen A."/>
            <person name="Sullivan W."/>
            <person name="Andreopoulos W.B."/>
            <person name="Clum A."/>
            <person name="Lindquist E."/>
            <person name="Daum C."/>
            <person name="Ramamoorthy G.K."/>
            <person name="Gryganskyi A."/>
            <person name="Culley D."/>
            <person name="Magnuson J.K."/>
            <person name="James T.Y."/>
            <person name="O'Malley M.A."/>
            <person name="Stajich J.E."/>
            <person name="Spatafora J.W."/>
            <person name="Visel A."/>
            <person name="Grigoriev I.V."/>
        </authorList>
    </citation>
    <scope>NUCLEOTIDE SEQUENCE [LARGE SCALE GENOMIC DNA]</scope>
    <source>
        <strain evidence="9 10">NRRL 3301</strain>
    </source>
</reference>
<dbReference type="SMART" id="SM00240">
    <property type="entry name" value="FHA"/>
    <property type="match status" value="1"/>
</dbReference>
<keyword evidence="3 6" id="KW-0863">Zinc-finger</keyword>
<organism evidence="9 10">
    <name type="scientific">Hesseltinella vesiculosa</name>
    <dbReference type="NCBI Taxonomy" id="101127"/>
    <lineage>
        <taxon>Eukaryota</taxon>
        <taxon>Fungi</taxon>
        <taxon>Fungi incertae sedis</taxon>
        <taxon>Mucoromycota</taxon>
        <taxon>Mucoromycotina</taxon>
        <taxon>Mucoromycetes</taxon>
        <taxon>Mucorales</taxon>
        <taxon>Cunninghamellaceae</taxon>
        <taxon>Hesseltinella</taxon>
    </lineage>
</organism>
<comment type="caution">
    <text evidence="9">The sequence shown here is derived from an EMBL/GenBank/DDBJ whole genome shotgun (WGS) entry which is preliminary data.</text>
</comment>
<dbReference type="Gene3D" id="2.60.200.20">
    <property type="match status" value="1"/>
</dbReference>
<dbReference type="GO" id="GO:0032153">
    <property type="term" value="C:cell division site"/>
    <property type="evidence" value="ECO:0007669"/>
    <property type="project" value="TreeGrafter"/>
</dbReference>
<evidence type="ECO:0000256" key="5">
    <source>
        <dbReference type="ARBA" id="ARBA00022833"/>
    </source>
</evidence>
<dbReference type="PROSITE" id="PS50006">
    <property type="entry name" value="FHA_DOMAIN"/>
    <property type="match status" value="1"/>
</dbReference>
<evidence type="ECO:0000313" key="10">
    <source>
        <dbReference type="Proteomes" id="UP000242146"/>
    </source>
</evidence>
<dbReference type="GO" id="GO:0061630">
    <property type="term" value="F:ubiquitin protein ligase activity"/>
    <property type="evidence" value="ECO:0007669"/>
    <property type="project" value="TreeGrafter"/>
</dbReference>
<gene>
    <name evidence="9" type="ORF">DM01DRAFT_1404041</name>
</gene>
<evidence type="ECO:0000313" key="9">
    <source>
        <dbReference type="EMBL" id="ORX62388.1"/>
    </source>
</evidence>
<evidence type="ECO:0000256" key="3">
    <source>
        <dbReference type="ARBA" id="ARBA00022771"/>
    </source>
</evidence>